<name>A0A1I0FSV5_THASX</name>
<dbReference type="Proteomes" id="UP000199308">
    <property type="component" value="Unassembled WGS sequence"/>
</dbReference>
<gene>
    <name evidence="6" type="primary">lptC</name>
    <name evidence="8" type="ORF">SAMN05660429_02208</name>
</gene>
<sequence>MNRLYGLTLTALATAALIYAIFEWHFKDGQEQNQTIIEESPDFIAKNLQTDVYDESGELTYTVHADRMEHFSTSDVTNFEQPNYTLFSANAGLPWKMSAAAGQLEENTRVILNNNVRLSTEDKSSMLQAITGEYIELDLTTSIATSDKAIVIEGDGFTVYGSGLTVNLNTKIWTLQQHDQTITHDTRSLAAQH</sequence>
<evidence type="ECO:0000313" key="9">
    <source>
        <dbReference type="Proteomes" id="UP000199308"/>
    </source>
</evidence>
<dbReference type="OrthoDB" id="6193381at2"/>
<reference evidence="8 9" key="1">
    <citation type="submission" date="2016-10" db="EMBL/GenBank/DDBJ databases">
        <authorList>
            <person name="de Groot N.N."/>
        </authorList>
    </citation>
    <scope>NUCLEOTIDE SEQUENCE [LARGE SCALE GENOMIC DNA]</scope>
    <source>
        <strain evidence="8 9">DSM 19706</strain>
    </source>
</reference>
<dbReference type="RefSeq" id="WP_093330243.1">
    <property type="nucleotide sequence ID" value="NZ_AP027363.1"/>
</dbReference>
<comment type="function">
    <text evidence="6">Involved in the assembly of lipopolysaccharide (LPS). Required for the translocation of LPS from the inner membrane to the outer membrane. Facilitates the transfer of LPS from the inner membrane to the periplasmic protein LptA. Could be a docking site for LptA.</text>
</comment>
<dbReference type="PANTHER" id="PTHR37481">
    <property type="entry name" value="LIPOPOLYSACCHARIDE EXPORT SYSTEM PROTEIN LPTC"/>
    <property type="match status" value="1"/>
</dbReference>
<dbReference type="InterPro" id="IPR052363">
    <property type="entry name" value="LPS_export_LptC"/>
</dbReference>
<dbReference type="NCBIfam" id="TIGR04409">
    <property type="entry name" value="LptC_YrbK"/>
    <property type="match status" value="1"/>
</dbReference>
<dbReference type="PIRSF" id="PIRSF028513">
    <property type="entry name" value="LptC"/>
    <property type="match status" value="1"/>
</dbReference>
<keyword evidence="3 6" id="KW-0812">Transmembrane</keyword>
<comment type="similarity">
    <text evidence="6 7">Belongs to the LptC family.</text>
</comment>
<dbReference type="STRING" id="349064.SAMN05660429_02208"/>
<proteinExistence type="inferred from homology"/>
<dbReference type="InterPro" id="IPR010664">
    <property type="entry name" value="LipoPS_assembly_LptC-rel"/>
</dbReference>
<evidence type="ECO:0000256" key="6">
    <source>
        <dbReference type="HAMAP-Rule" id="MF_01915"/>
    </source>
</evidence>
<dbReference type="GO" id="GO:0030288">
    <property type="term" value="C:outer membrane-bounded periplasmic space"/>
    <property type="evidence" value="ECO:0007669"/>
    <property type="project" value="TreeGrafter"/>
</dbReference>
<dbReference type="HAMAP" id="MF_01915">
    <property type="entry name" value="LPS_assembly_LptC"/>
    <property type="match status" value="1"/>
</dbReference>
<dbReference type="GO" id="GO:0017089">
    <property type="term" value="F:glycolipid transfer activity"/>
    <property type="evidence" value="ECO:0007669"/>
    <property type="project" value="TreeGrafter"/>
</dbReference>
<evidence type="ECO:0000313" key="8">
    <source>
        <dbReference type="EMBL" id="SET61324.1"/>
    </source>
</evidence>
<evidence type="ECO:0000256" key="2">
    <source>
        <dbReference type="ARBA" id="ARBA00022519"/>
    </source>
</evidence>
<dbReference type="Gene3D" id="2.60.450.10">
    <property type="entry name" value="Lipopolysaccharide (LPS) transport protein A like domain"/>
    <property type="match status" value="1"/>
</dbReference>
<keyword evidence="1 6" id="KW-1003">Cell membrane</keyword>
<keyword evidence="4 6" id="KW-1133">Transmembrane helix</keyword>
<evidence type="ECO:0000256" key="3">
    <source>
        <dbReference type="ARBA" id="ARBA00022692"/>
    </source>
</evidence>
<evidence type="ECO:0000256" key="7">
    <source>
        <dbReference type="PIRNR" id="PIRNR028513"/>
    </source>
</evidence>
<comment type="subunit">
    <text evidence="6">Component of the lipopolysaccharide transport and assembly complex. Interacts with LptA and the LptBFG transporter complex.</text>
</comment>
<evidence type="ECO:0000256" key="4">
    <source>
        <dbReference type="ARBA" id="ARBA00022989"/>
    </source>
</evidence>
<dbReference type="Pfam" id="PF06835">
    <property type="entry name" value="LptC"/>
    <property type="match status" value="1"/>
</dbReference>
<dbReference type="GO" id="GO:0043165">
    <property type="term" value="P:Gram-negative-bacterium-type cell outer membrane assembly"/>
    <property type="evidence" value="ECO:0007669"/>
    <property type="project" value="UniProtKB-UniRule"/>
</dbReference>
<evidence type="ECO:0000256" key="5">
    <source>
        <dbReference type="ARBA" id="ARBA00023136"/>
    </source>
</evidence>
<dbReference type="InterPro" id="IPR026265">
    <property type="entry name" value="LptC"/>
</dbReference>
<dbReference type="GO" id="GO:0015221">
    <property type="term" value="F:lipopolysaccharide transmembrane transporter activity"/>
    <property type="evidence" value="ECO:0007669"/>
    <property type="project" value="InterPro"/>
</dbReference>
<organism evidence="8 9">
    <name type="scientific">Thalassotalea agarivorans</name>
    <name type="common">Thalassomonas agarivorans</name>
    <dbReference type="NCBI Taxonomy" id="349064"/>
    <lineage>
        <taxon>Bacteria</taxon>
        <taxon>Pseudomonadati</taxon>
        <taxon>Pseudomonadota</taxon>
        <taxon>Gammaproteobacteria</taxon>
        <taxon>Alteromonadales</taxon>
        <taxon>Colwelliaceae</taxon>
        <taxon>Thalassotalea</taxon>
    </lineage>
</organism>
<dbReference type="GO" id="GO:0005886">
    <property type="term" value="C:plasma membrane"/>
    <property type="evidence" value="ECO:0007669"/>
    <property type="project" value="UniProtKB-SubCell"/>
</dbReference>
<comment type="subcellular location">
    <subcellularLocation>
        <location evidence="6">Cell inner membrane</location>
        <topology evidence="6">Single-pass membrane protein</topology>
    </subcellularLocation>
</comment>
<keyword evidence="9" id="KW-1185">Reference proteome</keyword>
<protein>
    <recommendedName>
        <fullName evidence="6 7">Lipopolysaccharide export system protein LptC</fullName>
    </recommendedName>
</protein>
<keyword evidence="5 6" id="KW-0472">Membrane</keyword>
<accession>A0A1I0FSV5</accession>
<dbReference type="PANTHER" id="PTHR37481:SF1">
    <property type="entry name" value="LIPOPOLYSACCHARIDE EXPORT SYSTEM PROTEIN LPTC"/>
    <property type="match status" value="1"/>
</dbReference>
<evidence type="ECO:0000256" key="1">
    <source>
        <dbReference type="ARBA" id="ARBA00022475"/>
    </source>
</evidence>
<keyword evidence="2 6" id="KW-0997">Cell inner membrane</keyword>
<comment type="function">
    <text evidence="7">Required for the translocation of lipopolysaccharide (LPS) from the inner membrane to the outer membrane.</text>
</comment>
<dbReference type="AlphaFoldDB" id="A0A1I0FSV5"/>
<dbReference type="EMBL" id="FOHK01000010">
    <property type="protein sequence ID" value="SET61324.1"/>
    <property type="molecule type" value="Genomic_DNA"/>
</dbReference>